<feature type="region of interest" description="Disordered" evidence="1">
    <location>
        <begin position="68"/>
        <end position="88"/>
    </location>
</feature>
<proteinExistence type="predicted"/>
<reference evidence="2" key="1">
    <citation type="journal article" date="2014" name="Gene">
        <title>Genome-guided analysis of transformation efficiency and carbon dioxide assimilation by Moorella thermoacetica Y72.</title>
        <authorList>
            <person name="Tsukahara K."/>
            <person name="Kita A."/>
            <person name="Nakashimada Y."/>
            <person name="Hoshino T."/>
            <person name="Murakami K."/>
        </authorList>
    </citation>
    <scope>NUCLEOTIDE SEQUENCE [LARGE SCALE GENOMIC DNA]</scope>
    <source>
        <strain evidence="2">Y72</strain>
    </source>
</reference>
<evidence type="ECO:0000313" key="2">
    <source>
        <dbReference type="EMBL" id="GAF24910.1"/>
    </source>
</evidence>
<organism evidence="2">
    <name type="scientific">Moorella thermoacetica Y72</name>
    <dbReference type="NCBI Taxonomy" id="1325331"/>
    <lineage>
        <taxon>Bacteria</taxon>
        <taxon>Bacillati</taxon>
        <taxon>Bacillota</taxon>
        <taxon>Clostridia</taxon>
        <taxon>Neomoorellales</taxon>
        <taxon>Neomoorellaceae</taxon>
        <taxon>Neomoorella</taxon>
    </lineage>
</organism>
<feature type="compositionally biased region" description="Basic and acidic residues" evidence="1">
    <location>
        <begin position="73"/>
        <end position="82"/>
    </location>
</feature>
<accession>A0A0S6UB99</accession>
<gene>
    <name evidence="2" type="ORF">MTY_0238</name>
</gene>
<evidence type="ECO:0000256" key="1">
    <source>
        <dbReference type="SAM" id="MobiDB-lite"/>
    </source>
</evidence>
<protein>
    <submittedName>
        <fullName evidence="2">Deacetylases, including yeast histone deacetylase and acetoin utilization protein</fullName>
    </submittedName>
</protein>
<dbReference type="EMBL" id="DF238840">
    <property type="protein sequence ID" value="GAF24910.1"/>
    <property type="molecule type" value="Genomic_DNA"/>
</dbReference>
<name>A0A0S6UB99_NEOTH</name>
<dbReference type="Proteomes" id="UP000063718">
    <property type="component" value="Unassembled WGS sequence"/>
</dbReference>
<dbReference type="AlphaFoldDB" id="A0A0S6UB99"/>
<sequence>MLYLRSLPQMLQDLQQPEGRFVGGFNVLPGDIPQAADAGGIIMIENKFEGNFLSAGIWLEAEQVLNQTPGNGRRPEHEDRFPVGEVGGSKGSRPFDFVADPLYGGSVAVAIEEAAQVGGHLAEVDFFAVRVQGDDVELAATVQVAVVDHDFATQDVFKIRADQAFTDVQRVPSIC</sequence>